<dbReference type="GO" id="GO:0016887">
    <property type="term" value="F:ATP hydrolysis activity"/>
    <property type="evidence" value="ECO:0007669"/>
    <property type="project" value="InterPro"/>
</dbReference>
<dbReference type="Proteomes" id="UP000298327">
    <property type="component" value="Unassembled WGS sequence"/>
</dbReference>
<dbReference type="GO" id="GO:0006886">
    <property type="term" value="P:intracellular protein transport"/>
    <property type="evidence" value="ECO:0007669"/>
    <property type="project" value="InterPro"/>
</dbReference>
<dbReference type="Gene3D" id="3.40.50.300">
    <property type="entry name" value="P-loop containing nucleotide triphosphate hydrolases"/>
    <property type="match status" value="1"/>
</dbReference>
<dbReference type="InterPro" id="IPR016460">
    <property type="entry name" value="COPB1"/>
</dbReference>
<dbReference type="PANTHER" id="PTHR10635">
    <property type="entry name" value="COATOMER SUBUNIT BETA"/>
    <property type="match status" value="1"/>
</dbReference>
<dbReference type="InterPro" id="IPR011989">
    <property type="entry name" value="ARM-like"/>
</dbReference>
<dbReference type="Pfam" id="PF14510">
    <property type="entry name" value="ABC_trans_N"/>
    <property type="match status" value="1"/>
</dbReference>
<dbReference type="EMBL" id="SEOQ01000175">
    <property type="protein sequence ID" value="TFY67978.1"/>
    <property type="molecule type" value="Genomic_DNA"/>
</dbReference>
<proteinExistence type="predicted"/>
<dbReference type="InterPro" id="IPR034001">
    <property type="entry name" value="ABCG_PDR_1"/>
</dbReference>
<dbReference type="CDD" id="cd03233">
    <property type="entry name" value="ABCG_PDR_domain1"/>
    <property type="match status" value="1"/>
</dbReference>
<dbReference type="PROSITE" id="PS50893">
    <property type="entry name" value="ABC_TRANSPORTER_2"/>
    <property type="match status" value="1"/>
</dbReference>
<evidence type="ECO:0000256" key="12">
    <source>
        <dbReference type="SAM" id="Phobius"/>
    </source>
</evidence>
<evidence type="ECO:0000313" key="15">
    <source>
        <dbReference type="Proteomes" id="UP000298327"/>
    </source>
</evidence>
<evidence type="ECO:0000256" key="10">
    <source>
        <dbReference type="ARBA" id="ARBA00023329"/>
    </source>
</evidence>
<organism evidence="14 15">
    <name type="scientific">Dentipellis fragilis</name>
    <dbReference type="NCBI Taxonomy" id="205917"/>
    <lineage>
        <taxon>Eukaryota</taxon>
        <taxon>Fungi</taxon>
        <taxon>Dikarya</taxon>
        <taxon>Basidiomycota</taxon>
        <taxon>Agaricomycotina</taxon>
        <taxon>Agaricomycetes</taxon>
        <taxon>Russulales</taxon>
        <taxon>Hericiaceae</taxon>
        <taxon>Dentipellis</taxon>
    </lineage>
</organism>
<evidence type="ECO:0000256" key="4">
    <source>
        <dbReference type="ARBA" id="ARBA00022490"/>
    </source>
</evidence>
<keyword evidence="6" id="KW-0931">ER-Golgi transport</keyword>
<accession>A0A4Y9Z225</accession>
<dbReference type="GO" id="GO:0005198">
    <property type="term" value="F:structural molecule activity"/>
    <property type="evidence" value="ECO:0007669"/>
    <property type="project" value="InterPro"/>
</dbReference>
<sequence length="1586" mass="176229">MSNPEAACYTVVFEDTSETPSTQDLRNALQKGSDEIKLDTLRKIIVSTINGNPQPTLLMPIIQYIMPSRNKQLKKLLHFYWEVCPKYDDNGKLKQEMILVVNAIRNDLQHPNEYIRGETLRFLQKISKDQELLEPLIPICRSCLEHRHSYVRKNAVFAIYTIYREFEHLIPDAPELIQTFLAAESDATCKRNAFVFLANCAMPKAVEYIVQVYDQIAGFDELLQMAIIDVIRLDCKTDSNHRTRWIRCIFELLNAPSHAVKYEAATTLTSLTQNAAAVKAAASTLIDLVVKESDNNVKLIVLDRLDTLRSKHGRVFDSLIMDVLQVLSSADIEVRRKAIGIALNMTSSRNVEDVVLFLKKQLQKTQEQDYEKAPEYRQLLIQSIHVCAVKFSEVAASVVHALMEFLGDSNNPSALDVVAFVREVVEKFPPLRPSITERLIQTLPEIKSGKVFRGVLWILGEYVENANEILEAFQEVRKVIGEIPILASEQRLLDEANGEDEEKKEEETKPAAPSGGKPKVLADGTYATETAYTSTSNARLEAVKAAAKPPLRTLLLGGDFFTGSVLASALTKLVLRFSELSKDSRKSNALQAEAMLVMTSVIRVGQSKFVTVPIDEDSSERILNCIQTLSELEEKPVVHEVFLKDTKAAYSKMVAAQEKKAAEKRELEATKESIVQVDDVLSFRQFSKKAADDVIDYDEDVGRATGAGEVHEDFISNLSRISQLTGFSDPIYAEAYVKVHGFDIMLDVLLVNQTADTLQNLCLDFATLGDLKLVERPAVYTIAPHGFQSIKATIKVSSTETGVIFGSILWEGPNLSEQAVILNDIHIDIMDYIKPAYCTEAQFRSMWTEFEWENRVNVSTTMSDPRDYLKHIMKSTNMSCLTPEGAMSGDCDFLSANMYARSLFGEDALANLSIERTEAGTITGHVRIRSKTQGIALSLGDRITMAQKDNKLSPGTDRYLESPGTERFATSFRQCTTSAGGYRVNRMAGAGYTLRGDYLVRAGYKYHAAPSALDTWLVLFLRLQGLSLSPFLPRMSATPADTVTLNEASFVAEEQHHVDVVEAEEQFNTLSRQFSQISEKAHKGFSEDVKVRDADVAEKGTTDEDEPFDLREYLSSSNDAHQAAGIKHKHVGVIWEDLEVEVNGGSGFKVFVRTFDIAIMQSWSTIIMWFWGFIANLLPKKKGDTSIILHKSSGVLKPGEMCLVLGCPGSGCSTFLKAIANQRDDYAAVNGNVEYAGIDAKEMARTYKGEVVYNPEDDIHIATLTVAQTLGFALSTKTPGPMGRIPGVTRKQFNEQVQDMLLKMLNISHTSQTLVGDAFVRGVSGGERKRVSIAEMMATRARVQCWDNSTRGLDASTALDYVRSLRAMTDVLGQTTFVTLYQAGEGIYKLFDKVLILDEGRQVYYGPASEARAYFEGLGYRSLPRQSTADYLTGCTDANERQFAPGRSASDVPSTPSALEQAFENSVLARDMQDSLLKYKGHMEAEKADQEAFKQAVIADKKKGVSKCSPYTLGYTGQVWALAKRQFQMRLQDRFQLTTSFALSTILAIVLGAAYFDQPPTANGAFTRGSVIFVAMLVSCLDAFGE</sequence>
<evidence type="ECO:0000256" key="11">
    <source>
        <dbReference type="SAM" id="MobiDB-lite"/>
    </source>
</evidence>
<evidence type="ECO:0000313" key="14">
    <source>
        <dbReference type="EMBL" id="TFY67978.1"/>
    </source>
</evidence>
<dbReference type="Pfam" id="PF07718">
    <property type="entry name" value="Coatamer_beta_C"/>
    <property type="match status" value="1"/>
</dbReference>
<reference evidence="14 15" key="1">
    <citation type="submission" date="2019-02" db="EMBL/GenBank/DDBJ databases">
        <title>Genome sequencing of the rare red list fungi Dentipellis fragilis.</title>
        <authorList>
            <person name="Buettner E."/>
            <person name="Kellner H."/>
        </authorList>
    </citation>
    <scope>NUCLEOTIDE SEQUENCE [LARGE SCALE GENOMIC DNA]</scope>
    <source>
        <strain evidence="14 15">DSM 105465</strain>
    </source>
</reference>
<keyword evidence="8" id="KW-0333">Golgi apparatus</keyword>
<dbReference type="GO" id="GO:0006891">
    <property type="term" value="P:intra-Golgi vesicle-mediated transport"/>
    <property type="evidence" value="ECO:0007669"/>
    <property type="project" value="TreeGrafter"/>
</dbReference>
<keyword evidence="12" id="KW-0812">Transmembrane</keyword>
<keyword evidence="9 12" id="KW-0472">Membrane</keyword>
<feature type="domain" description="ABC transporter" evidence="13">
    <location>
        <begin position="1152"/>
        <end position="1424"/>
    </location>
</feature>
<evidence type="ECO:0000256" key="2">
    <source>
        <dbReference type="ARBA" id="ARBA00004347"/>
    </source>
</evidence>
<dbReference type="GO" id="GO:0030126">
    <property type="term" value="C:COPI vesicle coat"/>
    <property type="evidence" value="ECO:0007669"/>
    <property type="project" value="InterPro"/>
</dbReference>
<keyword evidence="4" id="KW-0963">Cytoplasm</keyword>
<keyword evidence="3" id="KW-0813">Transport</keyword>
<dbReference type="SUPFAM" id="SSF48371">
    <property type="entry name" value="ARM repeat"/>
    <property type="match status" value="1"/>
</dbReference>
<protein>
    <recommendedName>
        <fullName evidence="13">ABC transporter domain-containing protein</fullName>
    </recommendedName>
</protein>
<dbReference type="GO" id="GO:0005524">
    <property type="term" value="F:ATP binding"/>
    <property type="evidence" value="ECO:0007669"/>
    <property type="project" value="InterPro"/>
</dbReference>
<dbReference type="GO" id="GO:0000139">
    <property type="term" value="C:Golgi membrane"/>
    <property type="evidence" value="ECO:0007669"/>
    <property type="project" value="UniProtKB-SubCell"/>
</dbReference>
<dbReference type="FunFam" id="1.25.10.10:FF:000451">
    <property type="entry name" value="Coatomer subunit beta"/>
    <property type="match status" value="1"/>
</dbReference>
<feature type="transmembrane region" description="Helical" evidence="12">
    <location>
        <begin position="1562"/>
        <end position="1584"/>
    </location>
</feature>
<keyword evidence="7" id="KW-0653">Protein transport</keyword>
<dbReference type="Pfam" id="PF14806">
    <property type="entry name" value="Coatomer_b_Cpla"/>
    <property type="match status" value="1"/>
</dbReference>
<dbReference type="InterPro" id="IPR003439">
    <property type="entry name" value="ABC_transporter-like_ATP-bd"/>
</dbReference>
<dbReference type="InterPro" id="IPR029446">
    <property type="entry name" value="COPB1_appendage_platform_dom"/>
</dbReference>
<evidence type="ECO:0000256" key="3">
    <source>
        <dbReference type="ARBA" id="ARBA00022448"/>
    </source>
</evidence>
<comment type="subcellular location">
    <subcellularLocation>
        <location evidence="2">Cytoplasmic vesicle</location>
        <location evidence="2">COPI-coated vesicle membrane</location>
        <topology evidence="2">Peripheral membrane protein</topology>
        <orientation evidence="2">Cytoplasmic side</orientation>
    </subcellularLocation>
    <subcellularLocation>
        <location evidence="1">Golgi apparatus membrane</location>
        <topology evidence="1">Peripheral membrane protein</topology>
        <orientation evidence="1">Cytoplasmic side</orientation>
    </subcellularLocation>
</comment>
<keyword evidence="15" id="KW-1185">Reference proteome</keyword>
<feature type="transmembrane region" description="Helical" evidence="12">
    <location>
        <begin position="1158"/>
        <end position="1178"/>
    </location>
</feature>
<dbReference type="GO" id="GO:0006888">
    <property type="term" value="P:endoplasmic reticulum to Golgi vesicle-mediated transport"/>
    <property type="evidence" value="ECO:0007669"/>
    <property type="project" value="TreeGrafter"/>
</dbReference>
<evidence type="ECO:0000256" key="7">
    <source>
        <dbReference type="ARBA" id="ARBA00022927"/>
    </source>
</evidence>
<evidence type="ECO:0000259" key="13">
    <source>
        <dbReference type="PROSITE" id="PS50893"/>
    </source>
</evidence>
<keyword evidence="12" id="KW-1133">Transmembrane helix</keyword>
<dbReference type="Pfam" id="PF01602">
    <property type="entry name" value="Adaptin_N"/>
    <property type="match status" value="1"/>
</dbReference>
<keyword evidence="10" id="KW-0968">Cytoplasmic vesicle</keyword>
<dbReference type="PANTHER" id="PTHR10635:SF0">
    <property type="entry name" value="COATOMER SUBUNIT BETA"/>
    <property type="match status" value="1"/>
</dbReference>
<dbReference type="PROSITE" id="PS00211">
    <property type="entry name" value="ABC_TRANSPORTER_1"/>
    <property type="match status" value="1"/>
</dbReference>
<feature type="transmembrane region" description="Helical" evidence="12">
    <location>
        <begin position="1535"/>
        <end position="1556"/>
    </location>
</feature>
<dbReference type="STRING" id="205917.A0A4Y9Z225"/>
<evidence type="ECO:0000256" key="5">
    <source>
        <dbReference type="ARBA" id="ARBA00022737"/>
    </source>
</evidence>
<name>A0A4Y9Z225_9AGAM</name>
<dbReference type="OrthoDB" id="10261439at2759"/>
<dbReference type="InterPro" id="IPR002553">
    <property type="entry name" value="Clathrin/coatomer_adapt-like_N"/>
</dbReference>
<evidence type="ECO:0000256" key="6">
    <source>
        <dbReference type="ARBA" id="ARBA00022892"/>
    </source>
</evidence>
<dbReference type="InterPro" id="IPR029481">
    <property type="entry name" value="ABC_trans_N"/>
</dbReference>
<gene>
    <name evidence="14" type="ORF">EVG20_g3725</name>
</gene>
<evidence type="ECO:0000256" key="9">
    <source>
        <dbReference type="ARBA" id="ARBA00023136"/>
    </source>
</evidence>
<evidence type="ECO:0000256" key="1">
    <source>
        <dbReference type="ARBA" id="ARBA00004255"/>
    </source>
</evidence>
<comment type="caution">
    <text evidence="14">The sequence shown here is derived from an EMBL/GenBank/DDBJ whole genome shotgun (WGS) entry which is preliminary data.</text>
</comment>
<dbReference type="InterPro" id="IPR011710">
    <property type="entry name" value="Coatomer_bsu_C"/>
</dbReference>
<dbReference type="SUPFAM" id="SSF52540">
    <property type="entry name" value="P-loop containing nucleoside triphosphate hydrolases"/>
    <property type="match status" value="1"/>
</dbReference>
<dbReference type="InterPro" id="IPR016024">
    <property type="entry name" value="ARM-type_fold"/>
</dbReference>
<dbReference type="Pfam" id="PF00005">
    <property type="entry name" value="ABC_tran"/>
    <property type="match status" value="1"/>
</dbReference>
<keyword evidence="5" id="KW-0677">Repeat</keyword>
<dbReference type="Gene3D" id="1.25.10.10">
    <property type="entry name" value="Leucine-rich Repeat Variant"/>
    <property type="match status" value="1"/>
</dbReference>
<dbReference type="InterPro" id="IPR017871">
    <property type="entry name" value="ABC_transporter-like_CS"/>
</dbReference>
<evidence type="ECO:0000256" key="8">
    <source>
        <dbReference type="ARBA" id="ARBA00023034"/>
    </source>
</evidence>
<feature type="region of interest" description="Disordered" evidence="11">
    <location>
        <begin position="495"/>
        <end position="521"/>
    </location>
</feature>
<dbReference type="InterPro" id="IPR027417">
    <property type="entry name" value="P-loop_NTPase"/>
</dbReference>
<feature type="non-terminal residue" evidence="14">
    <location>
        <position position="1586"/>
    </location>
</feature>